<evidence type="ECO:0000313" key="3">
    <source>
        <dbReference type="Proteomes" id="UP000002219"/>
    </source>
</evidence>
<dbReference type="KEGG" id="nda:Ndas_2395"/>
<evidence type="ECO:0008006" key="4">
    <source>
        <dbReference type="Google" id="ProtNLM"/>
    </source>
</evidence>
<protein>
    <recommendedName>
        <fullName evidence="4">Integral membrane protein</fullName>
    </recommendedName>
</protein>
<dbReference type="Proteomes" id="UP000002219">
    <property type="component" value="Chromosome 1"/>
</dbReference>
<dbReference type="AlphaFoldDB" id="D7AWL9"/>
<dbReference type="RefSeq" id="WP_013153423.1">
    <property type="nucleotide sequence ID" value="NC_014210.1"/>
</dbReference>
<sequence>MEHLLLSVHVLAAIVFVGGSTVAASLFPRFAPVAVPATVGAADAGAAGTPPGARSPDGRDPGERDAAVAALLHRTTRGYAVAGIVVPAVGIALALLQGRMGEIWVIVSMLLTALAGLMLAALIYPRQREALREPGDPRALRTLSMITGIYNLVWASVVVLMIVRPGSGA</sequence>
<proteinExistence type="predicted"/>
<dbReference type="GeneID" id="91484974"/>
<keyword evidence="1" id="KW-1133">Transmembrane helix</keyword>
<feature type="transmembrane region" description="Helical" evidence="1">
    <location>
        <begin position="103"/>
        <end position="123"/>
    </location>
</feature>
<organism evidence="2 3">
    <name type="scientific">Nocardiopsis dassonvillei (strain ATCC 23218 / DSM 43111 / CIP 107115 / JCM 7437 / KCTC 9190 / NBRC 14626 / NCTC 10488 / NRRL B-5397 / IMRU 509)</name>
    <name type="common">Actinomadura dassonvillei</name>
    <dbReference type="NCBI Taxonomy" id="446468"/>
    <lineage>
        <taxon>Bacteria</taxon>
        <taxon>Bacillati</taxon>
        <taxon>Actinomycetota</taxon>
        <taxon>Actinomycetes</taxon>
        <taxon>Streptosporangiales</taxon>
        <taxon>Nocardiopsidaceae</taxon>
        <taxon>Nocardiopsis</taxon>
    </lineage>
</organism>
<dbReference type="HOGENOM" id="CLU_114045_0_0_11"/>
<name>D7AWL9_NOCDD</name>
<dbReference type="eggNOG" id="ENOG50314P5">
    <property type="taxonomic scope" value="Bacteria"/>
</dbReference>
<keyword evidence="1" id="KW-0812">Transmembrane</keyword>
<dbReference type="OrthoDB" id="3429068at2"/>
<dbReference type="EMBL" id="CP002040">
    <property type="protein sequence ID" value="ADH67816.1"/>
    <property type="molecule type" value="Genomic_DNA"/>
</dbReference>
<keyword evidence="1" id="KW-0472">Membrane</keyword>
<accession>D7AWL9</accession>
<gene>
    <name evidence="2" type="ordered locus">Ndas_2395</name>
</gene>
<feature type="transmembrane region" description="Helical" evidence="1">
    <location>
        <begin position="143"/>
        <end position="163"/>
    </location>
</feature>
<evidence type="ECO:0000256" key="1">
    <source>
        <dbReference type="SAM" id="Phobius"/>
    </source>
</evidence>
<reference evidence="2 3" key="1">
    <citation type="journal article" date="2010" name="Stand. Genomic Sci.">
        <title>Complete genome sequence of Nocardiopsis dassonvillei type strain (IMRU 509).</title>
        <authorList>
            <person name="Sun H."/>
            <person name="Lapidus A."/>
            <person name="Nolan M."/>
            <person name="Lucas S."/>
            <person name="Del Rio T.G."/>
            <person name="Tice H."/>
            <person name="Cheng J.F."/>
            <person name="Tapia R."/>
            <person name="Han C."/>
            <person name="Goodwin L."/>
            <person name="Pitluck S."/>
            <person name="Pagani I."/>
            <person name="Ivanova N."/>
            <person name="Mavromatis K."/>
            <person name="Mikhailova N."/>
            <person name="Pati A."/>
            <person name="Chen A."/>
            <person name="Palaniappan K."/>
            <person name="Land M."/>
            <person name="Hauser L."/>
            <person name="Chang Y.J."/>
            <person name="Jeffries C.D."/>
            <person name="Djao O.D."/>
            <person name="Rohde M."/>
            <person name="Sikorski J."/>
            <person name="Goker M."/>
            <person name="Woyke T."/>
            <person name="Bristow J."/>
            <person name="Eisen J.A."/>
            <person name="Markowitz V."/>
            <person name="Hugenholtz P."/>
            <person name="Kyrpides N.C."/>
            <person name="Klenk H.P."/>
        </authorList>
    </citation>
    <scope>NUCLEOTIDE SEQUENCE [LARGE SCALE GENOMIC DNA]</scope>
    <source>
        <strain evidence="3">ATCC 23218 / DSM 43111 / CIP 107115 / JCM 7437 / KCTC 9190 / NBRC 14626 / NCTC 10488 / NRRL B-5397 / IMRU 509</strain>
    </source>
</reference>
<evidence type="ECO:0000313" key="2">
    <source>
        <dbReference type="EMBL" id="ADH67816.1"/>
    </source>
</evidence>
<keyword evidence="3" id="KW-1185">Reference proteome</keyword>
<feature type="transmembrane region" description="Helical" evidence="1">
    <location>
        <begin position="78"/>
        <end position="96"/>
    </location>
</feature>
<dbReference type="STRING" id="446468.Ndas_2395"/>